<comment type="caution">
    <text evidence="3">The sequence shown here is derived from an EMBL/GenBank/DDBJ whole genome shotgun (WGS) entry which is preliminary data.</text>
</comment>
<feature type="region of interest" description="Disordered" evidence="2">
    <location>
        <begin position="68"/>
        <end position="93"/>
    </location>
</feature>
<accession>A0AAD9Q528</accession>
<keyword evidence="1" id="KW-0175">Coiled coil</keyword>
<gene>
    <name evidence="3" type="ORF">P5673_023605</name>
</gene>
<name>A0AAD9Q528_ACRCE</name>
<evidence type="ECO:0000256" key="1">
    <source>
        <dbReference type="SAM" id="Coils"/>
    </source>
</evidence>
<evidence type="ECO:0000313" key="3">
    <source>
        <dbReference type="EMBL" id="KAK2554922.1"/>
    </source>
</evidence>
<evidence type="ECO:0000256" key="2">
    <source>
        <dbReference type="SAM" id="MobiDB-lite"/>
    </source>
</evidence>
<evidence type="ECO:0000313" key="4">
    <source>
        <dbReference type="Proteomes" id="UP001249851"/>
    </source>
</evidence>
<feature type="coiled-coil region" evidence="1">
    <location>
        <begin position="13"/>
        <end position="40"/>
    </location>
</feature>
<dbReference type="AlphaFoldDB" id="A0AAD9Q528"/>
<sequence length="93" mass="10737">MVYSKDDFVFLFLKRLTLENEKIERQLEKLKKRQNRLKSALHSGQSGGFNLFPTSSLSGPFDMSLAKDLERQEVTPEIDQPQKHIGQVEEVSE</sequence>
<dbReference type="EMBL" id="JARQWQ010000066">
    <property type="protein sequence ID" value="KAK2554922.1"/>
    <property type="molecule type" value="Genomic_DNA"/>
</dbReference>
<reference evidence="3" key="1">
    <citation type="journal article" date="2023" name="G3 (Bethesda)">
        <title>Whole genome assembly and annotation of the endangered Caribbean coral Acropora cervicornis.</title>
        <authorList>
            <person name="Selwyn J.D."/>
            <person name="Vollmer S.V."/>
        </authorList>
    </citation>
    <scope>NUCLEOTIDE SEQUENCE</scope>
    <source>
        <strain evidence="3">K2</strain>
    </source>
</reference>
<keyword evidence="4" id="KW-1185">Reference proteome</keyword>
<protein>
    <submittedName>
        <fullName evidence="3">Uncharacterized protein</fullName>
    </submittedName>
</protein>
<dbReference type="Proteomes" id="UP001249851">
    <property type="component" value="Unassembled WGS sequence"/>
</dbReference>
<reference evidence="3" key="2">
    <citation type="journal article" date="2023" name="Science">
        <title>Genomic signatures of disease resistance in endangered staghorn corals.</title>
        <authorList>
            <person name="Vollmer S.V."/>
            <person name="Selwyn J.D."/>
            <person name="Despard B.A."/>
            <person name="Roesel C.L."/>
        </authorList>
    </citation>
    <scope>NUCLEOTIDE SEQUENCE</scope>
    <source>
        <strain evidence="3">K2</strain>
    </source>
</reference>
<proteinExistence type="predicted"/>
<organism evidence="3 4">
    <name type="scientific">Acropora cervicornis</name>
    <name type="common">Staghorn coral</name>
    <dbReference type="NCBI Taxonomy" id="6130"/>
    <lineage>
        <taxon>Eukaryota</taxon>
        <taxon>Metazoa</taxon>
        <taxon>Cnidaria</taxon>
        <taxon>Anthozoa</taxon>
        <taxon>Hexacorallia</taxon>
        <taxon>Scleractinia</taxon>
        <taxon>Astrocoeniina</taxon>
        <taxon>Acroporidae</taxon>
        <taxon>Acropora</taxon>
    </lineage>
</organism>